<keyword evidence="2 8" id="KW-0813">Transport</keyword>
<protein>
    <recommendedName>
        <fullName evidence="8">ATP synthase subunit delta</fullName>
    </recommendedName>
    <alternativeName>
        <fullName evidence="8">ATP synthase F(1) sector subunit delta</fullName>
    </alternativeName>
    <alternativeName>
        <fullName evidence="8">F-type ATPase subunit delta</fullName>
        <shortName evidence="8">F-ATPase subunit delta</shortName>
    </alternativeName>
</protein>
<dbReference type="PROSITE" id="PS00389">
    <property type="entry name" value="ATPASE_DELTA"/>
    <property type="match status" value="1"/>
</dbReference>
<dbReference type="Gene3D" id="1.10.520.20">
    <property type="entry name" value="N-terminal domain of the delta subunit of the F1F0-ATP synthase"/>
    <property type="match status" value="1"/>
</dbReference>
<dbReference type="GO" id="GO:0045259">
    <property type="term" value="C:proton-transporting ATP synthase complex"/>
    <property type="evidence" value="ECO:0007669"/>
    <property type="project" value="UniProtKB-KW"/>
</dbReference>
<dbReference type="RefSeq" id="WP_097278082.1">
    <property type="nucleotide sequence ID" value="NZ_OCNJ01000002.1"/>
</dbReference>
<dbReference type="InterPro" id="IPR020781">
    <property type="entry name" value="ATPase_OSCP/d_CS"/>
</dbReference>
<dbReference type="Pfam" id="PF00213">
    <property type="entry name" value="OSCP"/>
    <property type="match status" value="1"/>
</dbReference>
<keyword evidence="4 8" id="KW-0406">Ion transport</keyword>
<keyword evidence="8" id="KW-1003">Cell membrane</keyword>
<dbReference type="PRINTS" id="PR00125">
    <property type="entry name" value="ATPASEDELTA"/>
</dbReference>
<comment type="subcellular location">
    <subcellularLocation>
        <location evidence="8">Cell membrane</location>
        <topology evidence="8">Peripheral membrane protein</topology>
    </subcellularLocation>
    <subcellularLocation>
        <location evidence="1">Membrane</location>
    </subcellularLocation>
</comment>
<name>A0A286G9P7_9PROT</name>
<accession>A0A286G9P7</accession>
<evidence type="ECO:0000256" key="6">
    <source>
        <dbReference type="ARBA" id="ARBA00023196"/>
    </source>
</evidence>
<comment type="function">
    <text evidence="8">This protein is part of the stalk that links CF(0) to CF(1). It either transmits conformational changes from CF(0) to CF(1) or is implicated in proton conduction.</text>
</comment>
<dbReference type="Proteomes" id="UP000219621">
    <property type="component" value="Unassembled WGS sequence"/>
</dbReference>
<proteinExistence type="inferred from homology"/>
<evidence type="ECO:0000256" key="3">
    <source>
        <dbReference type="ARBA" id="ARBA00022781"/>
    </source>
</evidence>
<dbReference type="NCBIfam" id="NF004406">
    <property type="entry name" value="PRK05758.3-2"/>
    <property type="match status" value="1"/>
</dbReference>
<dbReference type="GO" id="GO:0005886">
    <property type="term" value="C:plasma membrane"/>
    <property type="evidence" value="ECO:0007669"/>
    <property type="project" value="UniProtKB-SubCell"/>
</dbReference>
<dbReference type="HAMAP" id="MF_01416">
    <property type="entry name" value="ATP_synth_delta_bact"/>
    <property type="match status" value="1"/>
</dbReference>
<evidence type="ECO:0000256" key="8">
    <source>
        <dbReference type="HAMAP-Rule" id="MF_01416"/>
    </source>
</evidence>
<dbReference type="AlphaFoldDB" id="A0A286G9P7"/>
<evidence type="ECO:0000256" key="4">
    <source>
        <dbReference type="ARBA" id="ARBA00023065"/>
    </source>
</evidence>
<evidence type="ECO:0000256" key="1">
    <source>
        <dbReference type="ARBA" id="ARBA00004370"/>
    </source>
</evidence>
<dbReference type="OrthoDB" id="9796185at2"/>
<dbReference type="NCBIfam" id="NF004402">
    <property type="entry name" value="PRK05758.2-2"/>
    <property type="match status" value="1"/>
</dbReference>
<dbReference type="NCBIfam" id="TIGR01145">
    <property type="entry name" value="ATP_synt_delta"/>
    <property type="match status" value="1"/>
</dbReference>
<evidence type="ECO:0000313" key="10">
    <source>
        <dbReference type="Proteomes" id="UP000219621"/>
    </source>
</evidence>
<dbReference type="InterPro" id="IPR026015">
    <property type="entry name" value="ATP_synth_OSCP/delta_N_sf"/>
</dbReference>
<dbReference type="InterPro" id="IPR000711">
    <property type="entry name" value="ATPase_OSCP/dsu"/>
</dbReference>
<evidence type="ECO:0000313" key="9">
    <source>
        <dbReference type="EMBL" id="SOD92225.1"/>
    </source>
</evidence>
<keyword evidence="3 8" id="KW-0375">Hydrogen ion transport</keyword>
<dbReference type="GO" id="GO:0046933">
    <property type="term" value="F:proton-transporting ATP synthase activity, rotational mechanism"/>
    <property type="evidence" value="ECO:0007669"/>
    <property type="project" value="UniProtKB-UniRule"/>
</dbReference>
<dbReference type="PANTHER" id="PTHR11910">
    <property type="entry name" value="ATP SYNTHASE DELTA CHAIN"/>
    <property type="match status" value="1"/>
</dbReference>
<keyword evidence="10" id="KW-1185">Reference proteome</keyword>
<comment type="function">
    <text evidence="8">F(1)F(0) ATP synthase produces ATP from ADP in the presence of a proton or sodium gradient. F-type ATPases consist of two structural domains, F(1) containing the extramembraneous catalytic core and F(0) containing the membrane proton channel, linked together by a central stalk and a peripheral stalk. During catalysis, ATP synthesis in the catalytic domain of F(1) is coupled via a rotary mechanism of the central stalk subunits to proton translocation.</text>
</comment>
<dbReference type="EMBL" id="OCNJ01000002">
    <property type="protein sequence ID" value="SOD92225.1"/>
    <property type="molecule type" value="Genomic_DNA"/>
</dbReference>
<keyword evidence="5 8" id="KW-0472">Membrane</keyword>
<keyword evidence="6 8" id="KW-0139">CF(1)</keyword>
<evidence type="ECO:0000256" key="7">
    <source>
        <dbReference type="ARBA" id="ARBA00023310"/>
    </source>
</evidence>
<gene>
    <name evidence="8" type="primary">atpH</name>
    <name evidence="9" type="ORF">SAMN05421508_102327</name>
</gene>
<evidence type="ECO:0000256" key="5">
    <source>
        <dbReference type="ARBA" id="ARBA00023136"/>
    </source>
</evidence>
<comment type="similarity">
    <text evidence="8">Belongs to the ATPase delta chain family.</text>
</comment>
<sequence length="185" mass="19596">MASETATTGLADRYASALFELAEEKGVLDQVAGDLRDLKAMIAESADFRRFVESPVLSREEQVKGVTALAEKAGMQDLTRNFLGLAASNRRLFALPGFIGGFLAKLAAMRGEMTADVVSAKPLTDAQRDALAASLKQATGKDVALSTAVDPALIGGLIVRVGSRMIDNSLRTKLQRLQLAMKGVG</sequence>
<dbReference type="SUPFAM" id="SSF47928">
    <property type="entry name" value="N-terminal domain of the delta subunit of the F1F0-ATP synthase"/>
    <property type="match status" value="1"/>
</dbReference>
<organism evidence="9 10">
    <name type="scientific">Caenispirillum bisanense</name>
    <dbReference type="NCBI Taxonomy" id="414052"/>
    <lineage>
        <taxon>Bacteria</taxon>
        <taxon>Pseudomonadati</taxon>
        <taxon>Pseudomonadota</taxon>
        <taxon>Alphaproteobacteria</taxon>
        <taxon>Rhodospirillales</taxon>
        <taxon>Novispirillaceae</taxon>
        <taxon>Caenispirillum</taxon>
    </lineage>
</organism>
<keyword evidence="7 8" id="KW-0066">ATP synthesis</keyword>
<evidence type="ECO:0000256" key="2">
    <source>
        <dbReference type="ARBA" id="ARBA00022448"/>
    </source>
</evidence>
<reference evidence="10" key="1">
    <citation type="submission" date="2017-09" db="EMBL/GenBank/DDBJ databases">
        <authorList>
            <person name="Varghese N."/>
            <person name="Submissions S."/>
        </authorList>
    </citation>
    <scope>NUCLEOTIDE SEQUENCE [LARGE SCALE GENOMIC DNA]</scope>
    <source>
        <strain evidence="10">USBA 140</strain>
    </source>
</reference>